<feature type="transmembrane region" description="Helical" evidence="7">
    <location>
        <begin position="84"/>
        <end position="102"/>
    </location>
</feature>
<evidence type="ECO:0000256" key="5">
    <source>
        <dbReference type="ARBA" id="ARBA00023136"/>
    </source>
</evidence>
<evidence type="ECO:0000256" key="4">
    <source>
        <dbReference type="ARBA" id="ARBA00022989"/>
    </source>
</evidence>
<dbReference type="Pfam" id="PF00950">
    <property type="entry name" value="ABC-3"/>
    <property type="match status" value="1"/>
</dbReference>
<feature type="transmembrane region" description="Helical" evidence="7">
    <location>
        <begin position="6"/>
        <end position="28"/>
    </location>
</feature>
<dbReference type="Gene3D" id="1.10.3470.10">
    <property type="entry name" value="ABC transporter involved in vitamin B12 uptake, BtuC"/>
    <property type="match status" value="1"/>
</dbReference>
<dbReference type="AlphaFoldDB" id="A0A1G2GVZ2"/>
<comment type="similarity">
    <text evidence="2 6">Belongs to the ABC-3 integral membrane protein family.</text>
</comment>
<dbReference type="GO" id="GO:0043190">
    <property type="term" value="C:ATP-binding cassette (ABC) transporter complex"/>
    <property type="evidence" value="ECO:0007669"/>
    <property type="project" value="InterPro"/>
</dbReference>
<evidence type="ECO:0000313" key="8">
    <source>
        <dbReference type="EMBL" id="OGZ54382.1"/>
    </source>
</evidence>
<evidence type="ECO:0000256" key="2">
    <source>
        <dbReference type="ARBA" id="ARBA00008034"/>
    </source>
</evidence>
<evidence type="ECO:0000256" key="7">
    <source>
        <dbReference type="SAM" id="Phobius"/>
    </source>
</evidence>
<comment type="caution">
    <text evidence="8">The sequence shown here is derived from an EMBL/GenBank/DDBJ whole genome shotgun (WGS) entry which is preliminary data.</text>
</comment>
<evidence type="ECO:0008006" key="10">
    <source>
        <dbReference type="Google" id="ProtNLM"/>
    </source>
</evidence>
<dbReference type="InterPro" id="IPR037294">
    <property type="entry name" value="ABC_BtuC-like"/>
</dbReference>
<proteinExistence type="inferred from homology"/>
<gene>
    <name evidence="8" type="ORF">A3B25_01820</name>
</gene>
<evidence type="ECO:0000256" key="1">
    <source>
        <dbReference type="ARBA" id="ARBA00004141"/>
    </source>
</evidence>
<dbReference type="GO" id="GO:0010043">
    <property type="term" value="P:response to zinc ion"/>
    <property type="evidence" value="ECO:0007669"/>
    <property type="project" value="TreeGrafter"/>
</dbReference>
<feature type="transmembrane region" description="Helical" evidence="7">
    <location>
        <begin position="206"/>
        <end position="227"/>
    </location>
</feature>
<dbReference type="InterPro" id="IPR001626">
    <property type="entry name" value="ABC_TroCD"/>
</dbReference>
<dbReference type="GO" id="GO:0055085">
    <property type="term" value="P:transmembrane transport"/>
    <property type="evidence" value="ECO:0007669"/>
    <property type="project" value="InterPro"/>
</dbReference>
<comment type="subcellular location">
    <subcellularLocation>
        <location evidence="6">Cell membrane</location>
        <topology evidence="6">Multi-pass membrane protein</topology>
    </subcellularLocation>
    <subcellularLocation>
        <location evidence="1">Membrane</location>
        <topology evidence="1">Multi-pass membrane protein</topology>
    </subcellularLocation>
</comment>
<evidence type="ECO:0000313" key="9">
    <source>
        <dbReference type="Proteomes" id="UP000179106"/>
    </source>
</evidence>
<dbReference type="SUPFAM" id="SSF81345">
    <property type="entry name" value="ABC transporter involved in vitamin B12 uptake, BtuC"/>
    <property type="match status" value="1"/>
</dbReference>
<organism evidence="8 9">
    <name type="scientific">Candidatus Ryanbacteria bacterium RIFCSPLOWO2_01_FULL_48_26</name>
    <dbReference type="NCBI Taxonomy" id="1802126"/>
    <lineage>
        <taxon>Bacteria</taxon>
        <taxon>Candidatus Ryaniibacteriota</taxon>
    </lineage>
</organism>
<name>A0A1G2GVZ2_9BACT</name>
<accession>A0A1G2GVZ2</accession>
<dbReference type="PANTHER" id="PTHR30477">
    <property type="entry name" value="ABC-TRANSPORTER METAL-BINDING PROTEIN"/>
    <property type="match status" value="1"/>
</dbReference>
<dbReference type="PANTHER" id="PTHR30477:SF13">
    <property type="entry name" value="IRON TRANSPORT SYSTEM MEMBRANE PROTEIN HI_0360-RELATED"/>
    <property type="match status" value="1"/>
</dbReference>
<feature type="transmembrane region" description="Helical" evidence="7">
    <location>
        <begin position="49"/>
        <end position="72"/>
    </location>
</feature>
<protein>
    <recommendedName>
        <fullName evidence="10">ABC transporter</fullName>
    </recommendedName>
</protein>
<dbReference type="STRING" id="1802126.A3B25_01820"/>
<keyword evidence="5 7" id="KW-0472">Membrane</keyword>
<keyword evidence="4 7" id="KW-1133">Transmembrane helix</keyword>
<feature type="transmembrane region" description="Helical" evidence="7">
    <location>
        <begin position="123"/>
        <end position="140"/>
    </location>
</feature>
<evidence type="ECO:0000256" key="6">
    <source>
        <dbReference type="RuleBase" id="RU003943"/>
    </source>
</evidence>
<keyword evidence="6" id="KW-0813">Transport</keyword>
<sequence>MMIGEIYSIILAVFAAAAAGVIGSFALMKRTVLAGDVMSHIAIPGLGLAIIWNINPLVGGGLTLLAGGLIIWHLEKKTELSTEAAIGVIFASSVALGALLIHSTEDLIDALFGGFGNLPLNEFIFGIAASLFVIIAVWILRNKLIIGLFSPELASATGINVNRLNLWFLLLFGLTILSGLRFLGALLAGSLIIVPAAAARQLTHTLGTFIITSTTLSVLSVVLGFLISRAYALELGPTVVVVSAVFFALSLLKKKK</sequence>
<evidence type="ECO:0000256" key="3">
    <source>
        <dbReference type="ARBA" id="ARBA00022692"/>
    </source>
</evidence>
<feature type="transmembrane region" description="Helical" evidence="7">
    <location>
        <begin position="233"/>
        <end position="252"/>
    </location>
</feature>
<feature type="transmembrane region" description="Helical" evidence="7">
    <location>
        <begin position="166"/>
        <end position="194"/>
    </location>
</feature>
<keyword evidence="3 6" id="KW-0812">Transmembrane</keyword>
<reference evidence="8 9" key="1">
    <citation type="journal article" date="2016" name="Nat. Commun.">
        <title>Thousands of microbial genomes shed light on interconnected biogeochemical processes in an aquifer system.</title>
        <authorList>
            <person name="Anantharaman K."/>
            <person name="Brown C.T."/>
            <person name="Hug L.A."/>
            <person name="Sharon I."/>
            <person name="Castelle C.J."/>
            <person name="Probst A.J."/>
            <person name="Thomas B.C."/>
            <person name="Singh A."/>
            <person name="Wilkins M.J."/>
            <person name="Karaoz U."/>
            <person name="Brodie E.L."/>
            <person name="Williams K.H."/>
            <person name="Hubbard S.S."/>
            <person name="Banfield J.F."/>
        </authorList>
    </citation>
    <scope>NUCLEOTIDE SEQUENCE [LARGE SCALE GENOMIC DNA]</scope>
</reference>
<dbReference type="Proteomes" id="UP000179106">
    <property type="component" value="Unassembled WGS sequence"/>
</dbReference>
<dbReference type="EMBL" id="MHNW01000007">
    <property type="protein sequence ID" value="OGZ54382.1"/>
    <property type="molecule type" value="Genomic_DNA"/>
</dbReference>